<comment type="caution">
    <text evidence="1">The sequence shown here is derived from an EMBL/GenBank/DDBJ whole genome shotgun (WGS) entry which is preliminary data.</text>
</comment>
<dbReference type="AlphaFoldDB" id="A0AAV5TX35"/>
<organism evidence="1 2">
    <name type="scientific">Pristionchus entomophagus</name>
    <dbReference type="NCBI Taxonomy" id="358040"/>
    <lineage>
        <taxon>Eukaryota</taxon>
        <taxon>Metazoa</taxon>
        <taxon>Ecdysozoa</taxon>
        <taxon>Nematoda</taxon>
        <taxon>Chromadorea</taxon>
        <taxon>Rhabditida</taxon>
        <taxon>Rhabditina</taxon>
        <taxon>Diplogasteromorpha</taxon>
        <taxon>Diplogasteroidea</taxon>
        <taxon>Neodiplogasteridae</taxon>
        <taxon>Pristionchus</taxon>
    </lineage>
</organism>
<sequence length="141" mass="15832">MSFVHRAVRRGVQDLITCIAFTVVFEVVTLFVRNFDHLTPTPDVKGTVIVVTTTMNPWISPSSIEHPDASSHTLLIQFCIVASIGRFVINWRSISPFPSRRGSVAEQANRHVIGVLARPVRLILNRMNDDWKSVNASAFFD</sequence>
<protein>
    <recommendedName>
        <fullName evidence="3">G protein-coupled receptor</fullName>
    </recommendedName>
</protein>
<dbReference type="EMBL" id="BTSX01000005">
    <property type="protein sequence ID" value="GMS98796.1"/>
    <property type="molecule type" value="Genomic_DNA"/>
</dbReference>
<proteinExistence type="predicted"/>
<reference evidence="1" key="1">
    <citation type="submission" date="2023-10" db="EMBL/GenBank/DDBJ databases">
        <title>Genome assembly of Pristionchus species.</title>
        <authorList>
            <person name="Yoshida K."/>
            <person name="Sommer R.J."/>
        </authorList>
    </citation>
    <scope>NUCLEOTIDE SEQUENCE</scope>
    <source>
        <strain evidence="1">RS0144</strain>
    </source>
</reference>
<accession>A0AAV5TX35</accession>
<evidence type="ECO:0000313" key="2">
    <source>
        <dbReference type="Proteomes" id="UP001432027"/>
    </source>
</evidence>
<evidence type="ECO:0008006" key="3">
    <source>
        <dbReference type="Google" id="ProtNLM"/>
    </source>
</evidence>
<gene>
    <name evidence="1" type="ORF">PENTCL1PPCAC_20971</name>
</gene>
<dbReference type="Proteomes" id="UP001432027">
    <property type="component" value="Unassembled WGS sequence"/>
</dbReference>
<name>A0AAV5TX35_9BILA</name>
<keyword evidence="2" id="KW-1185">Reference proteome</keyword>
<evidence type="ECO:0000313" key="1">
    <source>
        <dbReference type="EMBL" id="GMS98796.1"/>
    </source>
</evidence>